<dbReference type="Pfam" id="PF03484">
    <property type="entry name" value="B5"/>
    <property type="match status" value="1"/>
</dbReference>
<sequence>MGTLISLNNSKFTIYKSMKVPLNWIRQYTSINLNDEELIAKIRAQLGEVETVENLNEVYKNVLVAEVVSSQDIADSDKLAVYQLNIGENNPVQVVAGDRTLQVGDKVAYFPPGITLPSDFNNVDNNNVVGTAKLGGKESVGMMASAKELDLSNNHKIVMRLQTDKVPGTSFADVMDFNDTIIDIENKALANRADCFGVLGIAREIAGIQCTPFVSPDWYLNPEESITIDSDINLPVKIQNDAKSLCNRFTAISMSDIRVGDSPLWLQALLRKVGLRPVNNIVDITNYLMILTGQPMHAYDYDKILARDTNSKDTVNIVIRTAKKEETITTLDDKTVNLLDNVVVICDSQSPIGIGGIMGGLDTEIDSNTKNILLECANFDMYNVRRSSMRLGIYTDAVTRFSKGQDPNQCKPIIIKAVEMVKELATGKIASDLEDSYLIKREPKQIHISLKRLNAHLGTHFKADDVCVTLTNVELKTSKVSGDEIIVDIPTYRGDLNIREDIHEEVGRLYGYNKIQISFPHKTIVPAKPNSSVELQKKVRRELTSFGADEILTYNFTSQKLFKSFGLNIDYAYHLKNALSPELEYMRTSLLPSVTEKVNENLREGYTEMALFEINKSHNKTVLQEDGLPVELQSVALIFAAGGKTEKSLYSGSPYYMSKLYASELLTSLGVSRCKYNTVDSTDQKQCPLWIKDLLNGLDPNASAVVTTKREKETYYLGVIGGLSSVTKQKLSLPNFISGFELDLSVIKSLTNNSRDYIEPSKYPSVTNDFCFVVKHELRYSDIAEAIESIKPSEVLMNLDIVDIYQSQEQAENQQKQVTIRVTLTPRSKTLTSEEIGTIRNKVISEVTKKTGGEIKEN</sequence>
<dbReference type="AlphaFoldDB" id="A0A955KVC2"/>
<dbReference type="Gene3D" id="2.40.50.140">
    <property type="entry name" value="Nucleic acid-binding proteins"/>
    <property type="match status" value="1"/>
</dbReference>
<proteinExistence type="inferred from homology"/>
<evidence type="ECO:0000256" key="7">
    <source>
        <dbReference type="ARBA" id="ARBA00022741"/>
    </source>
</evidence>
<dbReference type="InterPro" id="IPR045864">
    <property type="entry name" value="aa-tRNA-synth_II/BPL/LPL"/>
</dbReference>
<dbReference type="Pfam" id="PF03147">
    <property type="entry name" value="FDX-ACB"/>
    <property type="match status" value="1"/>
</dbReference>
<dbReference type="InterPro" id="IPR020825">
    <property type="entry name" value="Phe-tRNA_synthase-like_B3/B4"/>
</dbReference>
<evidence type="ECO:0000256" key="6">
    <source>
        <dbReference type="ARBA" id="ARBA00022723"/>
    </source>
</evidence>
<evidence type="ECO:0000256" key="3">
    <source>
        <dbReference type="ARBA" id="ARBA00011209"/>
    </source>
</evidence>
<dbReference type="SMART" id="SM00874">
    <property type="entry name" value="B5"/>
    <property type="match status" value="1"/>
</dbReference>
<evidence type="ECO:0000256" key="1">
    <source>
        <dbReference type="ARBA" id="ARBA00004496"/>
    </source>
</evidence>
<feature type="domain" description="TRNA-binding" evidence="16">
    <location>
        <begin position="56"/>
        <end position="172"/>
    </location>
</feature>
<dbReference type="Gene3D" id="3.30.70.380">
    <property type="entry name" value="Ferrodoxin-fold anticodon-binding domain"/>
    <property type="match status" value="1"/>
</dbReference>
<name>A0A955KVC2_9BACT</name>
<dbReference type="NCBIfam" id="TIGR00472">
    <property type="entry name" value="pheT_bact"/>
    <property type="match status" value="1"/>
</dbReference>
<keyword evidence="8 14" id="KW-0067">ATP-binding</keyword>
<dbReference type="PROSITE" id="PS51447">
    <property type="entry name" value="FDX_ACB"/>
    <property type="match status" value="1"/>
</dbReference>
<evidence type="ECO:0000256" key="5">
    <source>
        <dbReference type="ARBA" id="ARBA00022598"/>
    </source>
</evidence>
<comment type="subcellular location">
    <subcellularLocation>
        <location evidence="1 14">Cytoplasm</location>
    </subcellularLocation>
</comment>
<evidence type="ECO:0000256" key="15">
    <source>
        <dbReference type="PROSITE-ProRule" id="PRU00209"/>
    </source>
</evidence>
<feature type="domain" description="FDX-ACB" evidence="17">
    <location>
        <begin position="761"/>
        <end position="856"/>
    </location>
</feature>
<evidence type="ECO:0000256" key="12">
    <source>
        <dbReference type="ARBA" id="ARBA00023146"/>
    </source>
</evidence>
<dbReference type="InterPro" id="IPR041616">
    <property type="entry name" value="PheRS_beta_core"/>
</dbReference>
<keyword evidence="5 14" id="KW-0436">Ligase</keyword>
<dbReference type="HAMAP" id="MF_00283">
    <property type="entry name" value="Phe_tRNA_synth_beta1"/>
    <property type="match status" value="1"/>
</dbReference>
<evidence type="ECO:0000256" key="11">
    <source>
        <dbReference type="ARBA" id="ARBA00022917"/>
    </source>
</evidence>
<evidence type="ECO:0000313" key="20">
    <source>
        <dbReference type="Proteomes" id="UP000748332"/>
    </source>
</evidence>
<dbReference type="GO" id="GO:0006432">
    <property type="term" value="P:phenylalanyl-tRNA aminoacylation"/>
    <property type="evidence" value="ECO:0007669"/>
    <property type="project" value="UniProtKB-UniRule"/>
</dbReference>
<dbReference type="PROSITE" id="PS51483">
    <property type="entry name" value="B5"/>
    <property type="match status" value="1"/>
</dbReference>
<comment type="caution">
    <text evidence="19">The sequence shown here is derived from an EMBL/GenBank/DDBJ whole genome shotgun (WGS) entry which is preliminary data.</text>
</comment>
<dbReference type="InterPro" id="IPR036690">
    <property type="entry name" value="Fdx_antiC-bd_sf"/>
</dbReference>
<dbReference type="InterPro" id="IPR009061">
    <property type="entry name" value="DNA-bd_dom_put_sf"/>
</dbReference>
<evidence type="ECO:0000259" key="17">
    <source>
        <dbReference type="PROSITE" id="PS51447"/>
    </source>
</evidence>
<dbReference type="SUPFAM" id="SSF46955">
    <property type="entry name" value="Putative DNA-binding domain"/>
    <property type="match status" value="1"/>
</dbReference>
<dbReference type="GO" id="GO:0000287">
    <property type="term" value="F:magnesium ion binding"/>
    <property type="evidence" value="ECO:0007669"/>
    <property type="project" value="UniProtKB-UniRule"/>
</dbReference>
<feature type="binding site" evidence="14">
    <location>
        <position position="505"/>
    </location>
    <ligand>
        <name>Mg(2+)</name>
        <dbReference type="ChEBI" id="CHEBI:18420"/>
        <note>shared with alpha subunit</note>
    </ligand>
</feature>
<feature type="domain" description="B5" evidence="18">
    <location>
        <begin position="441"/>
        <end position="517"/>
    </location>
</feature>
<accession>A0A955KVC2</accession>
<reference evidence="19" key="1">
    <citation type="submission" date="2020-04" db="EMBL/GenBank/DDBJ databases">
        <authorList>
            <person name="Zhang T."/>
        </authorList>
    </citation>
    <scope>NUCLEOTIDE SEQUENCE</scope>
    <source>
        <strain evidence="19">HKST-UBA16</strain>
    </source>
</reference>
<comment type="similarity">
    <text evidence="2 14">Belongs to the phenylalanyl-tRNA synthetase beta subunit family. Type 1 subfamily.</text>
</comment>
<evidence type="ECO:0000256" key="2">
    <source>
        <dbReference type="ARBA" id="ARBA00008653"/>
    </source>
</evidence>
<dbReference type="GO" id="GO:0004826">
    <property type="term" value="F:phenylalanine-tRNA ligase activity"/>
    <property type="evidence" value="ECO:0007669"/>
    <property type="project" value="UniProtKB-UniRule"/>
</dbReference>
<dbReference type="Proteomes" id="UP000748332">
    <property type="component" value="Unassembled WGS sequence"/>
</dbReference>
<dbReference type="InterPro" id="IPR005147">
    <property type="entry name" value="tRNA_synthase_B5-dom"/>
</dbReference>
<keyword evidence="10 15" id="KW-0694">RNA-binding</keyword>
<comment type="catalytic activity">
    <reaction evidence="13 14">
        <text>tRNA(Phe) + L-phenylalanine + ATP = L-phenylalanyl-tRNA(Phe) + AMP + diphosphate + H(+)</text>
        <dbReference type="Rhea" id="RHEA:19413"/>
        <dbReference type="Rhea" id="RHEA-COMP:9668"/>
        <dbReference type="Rhea" id="RHEA-COMP:9699"/>
        <dbReference type="ChEBI" id="CHEBI:15378"/>
        <dbReference type="ChEBI" id="CHEBI:30616"/>
        <dbReference type="ChEBI" id="CHEBI:33019"/>
        <dbReference type="ChEBI" id="CHEBI:58095"/>
        <dbReference type="ChEBI" id="CHEBI:78442"/>
        <dbReference type="ChEBI" id="CHEBI:78531"/>
        <dbReference type="ChEBI" id="CHEBI:456215"/>
        <dbReference type="EC" id="6.1.1.20"/>
    </reaction>
</comment>
<dbReference type="SMART" id="SM00873">
    <property type="entry name" value="B3_4"/>
    <property type="match status" value="1"/>
</dbReference>
<dbReference type="GO" id="GO:0009328">
    <property type="term" value="C:phenylalanine-tRNA ligase complex"/>
    <property type="evidence" value="ECO:0007669"/>
    <property type="project" value="TreeGrafter"/>
</dbReference>
<evidence type="ECO:0000256" key="9">
    <source>
        <dbReference type="ARBA" id="ARBA00022842"/>
    </source>
</evidence>
<comment type="cofactor">
    <cofactor evidence="14">
        <name>Mg(2+)</name>
        <dbReference type="ChEBI" id="CHEBI:18420"/>
    </cofactor>
    <text evidence="14">Binds 2 magnesium ions per tetramer.</text>
</comment>
<dbReference type="Gene3D" id="3.50.40.10">
    <property type="entry name" value="Phenylalanyl-trna Synthetase, Chain B, domain 3"/>
    <property type="match status" value="1"/>
</dbReference>
<gene>
    <name evidence="14" type="primary">pheT</name>
    <name evidence="19" type="ORF">KC622_00215</name>
</gene>
<keyword evidence="12 14" id="KW-0030">Aminoacyl-tRNA synthetase</keyword>
<keyword evidence="11 14" id="KW-0648">Protein biosynthesis</keyword>
<dbReference type="PANTHER" id="PTHR10947">
    <property type="entry name" value="PHENYLALANYL-TRNA SYNTHETASE BETA CHAIN AND LEUCINE-RICH REPEAT-CONTAINING PROTEIN 47"/>
    <property type="match status" value="1"/>
</dbReference>
<organism evidence="19 20">
    <name type="scientific">Candidatus Dojkabacteria bacterium</name>
    <dbReference type="NCBI Taxonomy" id="2099670"/>
    <lineage>
        <taxon>Bacteria</taxon>
        <taxon>Candidatus Dojkabacteria</taxon>
    </lineage>
</organism>
<dbReference type="SUPFAM" id="SSF56037">
    <property type="entry name" value="PheT/TilS domain"/>
    <property type="match status" value="1"/>
</dbReference>
<evidence type="ECO:0000256" key="14">
    <source>
        <dbReference type="HAMAP-Rule" id="MF_00283"/>
    </source>
</evidence>
<evidence type="ECO:0000256" key="10">
    <source>
        <dbReference type="ARBA" id="ARBA00022884"/>
    </source>
</evidence>
<feature type="binding site" evidence="14">
    <location>
        <position position="495"/>
    </location>
    <ligand>
        <name>Mg(2+)</name>
        <dbReference type="ChEBI" id="CHEBI:18420"/>
        <note>shared with alpha subunit</note>
    </ligand>
</feature>
<dbReference type="GO" id="GO:0005524">
    <property type="term" value="F:ATP binding"/>
    <property type="evidence" value="ECO:0007669"/>
    <property type="project" value="UniProtKB-UniRule"/>
</dbReference>
<dbReference type="InterPro" id="IPR005121">
    <property type="entry name" value="Fdx_antiC-bd"/>
</dbReference>
<dbReference type="Gene3D" id="3.30.930.10">
    <property type="entry name" value="Bira Bifunctional Protein, Domain 2"/>
    <property type="match status" value="1"/>
</dbReference>
<evidence type="ECO:0000259" key="18">
    <source>
        <dbReference type="PROSITE" id="PS51483"/>
    </source>
</evidence>
<protein>
    <recommendedName>
        <fullName evidence="14">Phenylalanine--tRNA ligase beta subunit</fullName>
        <ecNumber evidence="14">6.1.1.20</ecNumber>
    </recommendedName>
    <alternativeName>
        <fullName evidence="14">Phenylalanyl-tRNA synthetase beta subunit</fullName>
        <shortName evidence="14">PheRS</shortName>
    </alternativeName>
</protein>
<evidence type="ECO:0000313" key="19">
    <source>
        <dbReference type="EMBL" id="MCA9374734.1"/>
    </source>
</evidence>
<dbReference type="EC" id="6.1.1.20" evidence="14"/>
<keyword evidence="14" id="KW-0963">Cytoplasm</keyword>
<dbReference type="InterPro" id="IPR002547">
    <property type="entry name" value="tRNA-bd_dom"/>
</dbReference>
<dbReference type="PANTHER" id="PTHR10947:SF0">
    <property type="entry name" value="PHENYLALANINE--TRNA LIGASE BETA SUBUNIT"/>
    <property type="match status" value="1"/>
</dbReference>
<feature type="binding site" evidence="14">
    <location>
        <position position="501"/>
    </location>
    <ligand>
        <name>Mg(2+)</name>
        <dbReference type="ChEBI" id="CHEBI:18420"/>
        <note>shared with alpha subunit</note>
    </ligand>
</feature>
<comment type="subunit">
    <text evidence="3 14">Tetramer of two alpha and two beta subunits.</text>
</comment>
<evidence type="ECO:0000259" key="16">
    <source>
        <dbReference type="PROSITE" id="PS50886"/>
    </source>
</evidence>
<dbReference type="Gene3D" id="3.30.56.10">
    <property type="match status" value="2"/>
</dbReference>
<dbReference type="SMART" id="SM00896">
    <property type="entry name" value="FDX-ACB"/>
    <property type="match status" value="1"/>
</dbReference>
<dbReference type="Pfam" id="PF01588">
    <property type="entry name" value="tRNA_bind"/>
    <property type="match status" value="1"/>
</dbReference>
<reference evidence="19" key="2">
    <citation type="journal article" date="2021" name="Microbiome">
        <title>Successional dynamics and alternative stable states in a saline activated sludge microbial community over 9 years.</title>
        <authorList>
            <person name="Wang Y."/>
            <person name="Ye J."/>
            <person name="Ju F."/>
            <person name="Liu L."/>
            <person name="Boyd J.A."/>
            <person name="Deng Y."/>
            <person name="Parks D.H."/>
            <person name="Jiang X."/>
            <person name="Yin X."/>
            <person name="Woodcroft B.J."/>
            <person name="Tyson G.W."/>
            <person name="Hugenholtz P."/>
            <person name="Polz M.F."/>
            <person name="Zhang T."/>
        </authorList>
    </citation>
    <scope>NUCLEOTIDE SEQUENCE</scope>
    <source>
        <strain evidence="19">HKST-UBA16</strain>
    </source>
</reference>
<dbReference type="SUPFAM" id="SSF54991">
    <property type="entry name" value="Anticodon-binding domain of PheRS"/>
    <property type="match status" value="1"/>
</dbReference>
<feature type="binding site" evidence="14">
    <location>
        <position position="504"/>
    </location>
    <ligand>
        <name>Mg(2+)</name>
        <dbReference type="ChEBI" id="CHEBI:18420"/>
        <note>shared with alpha subunit</note>
    </ligand>
</feature>
<dbReference type="GO" id="GO:0000049">
    <property type="term" value="F:tRNA binding"/>
    <property type="evidence" value="ECO:0007669"/>
    <property type="project" value="UniProtKB-UniRule"/>
</dbReference>
<evidence type="ECO:0000256" key="13">
    <source>
        <dbReference type="ARBA" id="ARBA00049255"/>
    </source>
</evidence>
<evidence type="ECO:0000256" key="4">
    <source>
        <dbReference type="ARBA" id="ARBA00022555"/>
    </source>
</evidence>
<keyword evidence="4 15" id="KW-0820">tRNA-binding</keyword>
<dbReference type="InterPro" id="IPR004532">
    <property type="entry name" value="Phe-tRNA-ligase_IIc_bsu_bact"/>
</dbReference>
<dbReference type="InterPro" id="IPR045060">
    <property type="entry name" value="Phe-tRNA-ligase_IIc_bsu"/>
</dbReference>
<keyword evidence="7 14" id="KW-0547">Nucleotide-binding</keyword>
<dbReference type="SUPFAM" id="SSF50249">
    <property type="entry name" value="Nucleic acid-binding proteins"/>
    <property type="match status" value="1"/>
</dbReference>
<dbReference type="EMBL" id="JAGQLM010000010">
    <property type="protein sequence ID" value="MCA9374734.1"/>
    <property type="molecule type" value="Genomic_DNA"/>
</dbReference>
<dbReference type="InterPro" id="IPR005146">
    <property type="entry name" value="B3/B4_tRNA-bd"/>
</dbReference>
<keyword evidence="9 14" id="KW-0460">Magnesium</keyword>
<dbReference type="PROSITE" id="PS50886">
    <property type="entry name" value="TRBD"/>
    <property type="match status" value="1"/>
</dbReference>
<evidence type="ECO:0000256" key="8">
    <source>
        <dbReference type="ARBA" id="ARBA00022840"/>
    </source>
</evidence>
<dbReference type="Pfam" id="PF17759">
    <property type="entry name" value="tRNA_synthFbeta"/>
    <property type="match status" value="1"/>
</dbReference>
<dbReference type="Pfam" id="PF03483">
    <property type="entry name" value="B3_4"/>
    <property type="match status" value="1"/>
</dbReference>
<keyword evidence="6 14" id="KW-0479">Metal-binding</keyword>
<dbReference type="SUPFAM" id="SSF55681">
    <property type="entry name" value="Class II aaRS and biotin synthetases"/>
    <property type="match status" value="1"/>
</dbReference>
<dbReference type="InterPro" id="IPR012340">
    <property type="entry name" value="NA-bd_OB-fold"/>
</dbReference>